<dbReference type="InterPro" id="IPR058351">
    <property type="entry name" value="DUF8038"/>
</dbReference>
<organism evidence="3 4">
    <name type="scientific">Pseudomonas poae</name>
    <dbReference type="NCBI Taxonomy" id="200451"/>
    <lineage>
        <taxon>Bacteria</taxon>
        <taxon>Pseudomonadati</taxon>
        <taxon>Pseudomonadota</taxon>
        <taxon>Gammaproteobacteria</taxon>
        <taxon>Pseudomonadales</taxon>
        <taxon>Pseudomonadaceae</taxon>
        <taxon>Pseudomonas</taxon>
    </lineage>
</organism>
<evidence type="ECO:0000313" key="4">
    <source>
        <dbReference type="Proteomes" id="UP000181903"/>
    </source>
</evidence>
<gene>
    <name evidence="3" type="ORF">SAMN04490208_0644</name>
</gene>
<accession>A0ABY0RBP5</accession>
<dbReference type="Pfam" id="PF26124">
    <property type="entry name" value="DUF8038"/>
    <property type="match status" value="1"/>
</dbReference>
<sequence length="1244" mass="136189">MQRLSYHNQVFSQPLPTSTPSLPQPLSKQPHDTQAPPEPNTARADGDRELAMHYRTALLSAAQSSTAPTISHLPPHSTFGQWWGQLRDAFQSTDVRQWIKDNRINPATITLDPQTGEIAFMVKGKLHTVGQDDAHWRAISGPIIDAARVLDVGTAFKPPVTQVDQPVPWWIVGRFYQEAQELTPFEKHQRAQTLEREKGFKPLDPSTRQALIGARSEDALQTQKSVLADIHTRHVAATTLQHLADTVKKNGINDDEHIAKKLKEPVHLSRNASYYPDKTGTWNQVSLLQLLKDHGWDIPNNHEQLENLATALATPALTSPAQGNLGGALAWLAPLEQDRQRQLKQVIHSARLGTAKVPADETVLTHLLGGQSVSPAELRDPGRLIDNLLKSPRGKALGEAIQAFFERLAIKGSPEDWLLAAMNLESSTEIEGETTHSPQPHIEGYTLVTAKNADKTPSIIVKKLAEHLLANGNAESADTATLRAHLMLASRAPQFLVKDIPEQVKVGSHSWVSFTTAVARIEAKAPGATATMSYAQVMLHASVAPISDHERQVEYAAQQAAIKDWAVANGMRYPSTERAITEVCNAFNNQIRELREAAETQIPPMPTTSALALEQLKTALPDMDPKLFEAKCIELKPSNKDFPGPYSILDLFIDGRFLRHAPDGHLSDGVYWLTLIPGLISLPVGDKFTPGTWNTLSKGIDIKDVLAKIKDLPSPRQPFETAFADYENAVKKTTAAQIKTLVSNLPLEDRKNLEFGKITVRTEIDYWRNDHPLPVEKGTVLVETVRNGKSVTYAINRLRGSITKRPGMAYKEHQPTDGWFPSKGKRYDAVTPGGEFASGLTDEKKGEHGAPYSYGSERTRYLAEAVIADMELPAVKRYAKGATTFETQVPTYRIVEEIVLNLIPFRSAIKNFIDGKTLEGFVDLAFDIFGFAVGLGAALKGAKALSVGASALSRVVHAGKILGRATVGALNPLSGLDDLARGAFKLGRHGVSRARAALTKVDIAALTKKPNIAQGTLKGVNGASDVGALAQLDEVTGQWHAINPATQKPFGPPLQNFQAKVLSSGELSENMKTLYKRLDKEQNHLDICYATALRTAQADRKITDTTFEMIIPEVLSGGSDAYKHMMNIRPDTLKSRFKAADITESGVITFVGRGGDNKNQITHAVYIHKASDGQLHLYHHNSNALDSALGGKNIQPTTAGRSIVYTLGPDQHAGIQRFMDRGTGFDMVFTPSTTLESSIRRHAK</sequence>
<evidence type="ECO:0000256" key="1">
    <source>
        <dbReference type="SAM" id="MobiDB-lite"/>
    </source>
</evidence>
<name>A0ABY0RBP5_9PSED</name>
<feature type="compositionally biased region" description="Polar residues" evidence="1">
    <location>
        <begin position="1"/>
        <end position="11"/>
    </location>
</feature>
<dbReference type="EMBL" id="LT629706">
    <property type="protein sequence ID" value="SDN54333.1"/>
    <property type="molecule type" value="Genomic_DNA"/>
</dbReference>
<dbReference type="Proteomes" id="UP000181903">
    <property type="component" value="Chromosome I"/>
</dbReference>
<feature type="region of interest" description="Disordered" evidence="1">
    <location>
        <begin position="1"/>
        <end position="44"/>
    </location>
</feature>
<protein>
    <recommendedName>
        <fullName evidence="2">DUF8038 domain-containing protein</fullName>
    </recommendedName>
</protein>
<evidence type="ECO:0000313" key="3">
    <source>
        <dbReference type="EMBL" id="SDN54333.1"/>
    </source>
</evidence>
<keyword evidence="4" id="KW-1185">Reference proteome</keyword>
<proteinExistence type="predicted"/>
<evidence type="ECO:0000259" key="2">
    <source>
        <dbReference type="Pfam" id="PF26124"/>
    </source>
</evidence>
<feature type="domain" description="DUF8038" evidence="2">
    <location>
        <begin position="1067"/>
        <end position="1237"/>
    </location>
</feature>
<feature type="compositionally biased region" description="Low complexity" evidence="1">
    <location>
        <begin position="12"/>
        <end position="28"/>
    </location>
</feature>
<reference evidence="3 4" key="1">
    <citation type="submission" date="2016-10" db="EMBL/GenBank/DDBJ databases">
        <authorList>
            <person name="Varghese N."/>
            <person name="Submissions S."/>
        </authorList>
    </citation>
    <scope>NUCLEOTIDE SEQUENCE [LARGE SCALE GENOMIC DNA]</scope>
    <source>
        <strain evidence="3 4">BS2776</strain>
    </source>
</reference>